<gene>
    <name evidence="6" type="ORF">QBC46DRAFT_220171</name>
</gene>
<dbReference type="EMBL" id="MU854055">
    <property type="protein sequence ID" value="KAK3933869.1"/>
    <property type="molecule type" value="Genomic_DNA"/>
</dbReference>
<evidence type="ECO:0000256" key="3">
    <source>
        <dbReference type="SAM" id="MobiDB-lite"/>
    </source>
</evidence>
<dbReference type="GO" id="GO:0016887">
    <property type="term" value="F:ATP hydrolysis activity"/>
    <property type="evidence" value="ECO:0007669"/>
    <property type="project" value="InterPro"/>
</dbReference>
<feature type="region of interest" description="Disordered" evidence="3">
    <location>
        <begin position="46"/>
        <end position="68"/>
    </location>
</feature>
<dbReference type="Gene3D" id="3.40.50.300">
    <property type="entry name" value="P-loop containing nucleotide triphosphate hydrolases"/>
    <property type="match status" value="1"/>
</dbReference>
<feature type="non-terminal residue" evidence="6">
    <location>
        <position position="121"/>
    </location>
</feature>
<evidence type="ECO:0000256" key="1">
    <source>
        <dbReference type="ARBA" id="ARBA00022741"/>
    </source>
</evidence>
<evidence type="ECO:0000256" key="2">
    <source>
        <dbReference type="ARBA" id="ARBA00022840"/>
    </source>
</evidence>
<keyword evidence="7" id="KW-1185">Reference proteome</keyword>
<dbReference type="PANTHER" id="PTHR23070">
    <property type="entry name" value="BCS1 AAA-TYPE ATPASE"/>
    <property type="match status" value="1"/>
</dbReference>
<dbReference type="SUPFAM" id="SSF52540">
    <property type="entry name" value="P-loop containing nucleoside triphosphate hydrolases"/>
    <property type="match status" value="1"/>
</dbReference>
<keyword evidence="1" id="KW-0547">Nucleotide-binding</keyword>
<dbReference type="AlphaFoldDB" id="A0AAN6MVS1"/>
<dbReference type="InterPro" id="IPR057495">
    <property type="entry name" value="AAA_lid_BCS1"/>
</dbReference>
<evidence type="ECO:0000313" key="6">
    <source>
        <dbReference type="EMBL" id="KAK3933869.1"/>
    </source>
</evidence>
<evidence type="ECO:0000313" key="7">
    <source>
        <dbReference type="Proteomes" id="UP001303473"/>
    </source>
</evidence>
<dbReference type="GO" id="GO:0005524">
    <property type="term" value="F:ATP binding"/>
    <property type="evidence" value="ECO:0007669"/>
    <property type="project" value="UniProtKB-KW"/>
</dbReference>
<dbReference type="Pfam" id="PF00004">
    <property type="entry name" value="AAA"/>
    <property type="match status" value="1"/>
</dbReference>
<dbReference type="InterPro" id="IPR003959">
    <property type="entry name" value="ATPase_AAA_core"/>
</dbReference>
<dbReference type="InterPro" id="IPR050747">
    <property type="entry name" value="Mitochondrial_chaperone_BCS1"/>
</dbReference>
<dbReference type="Proteomes" id="UP001303473">
    <property type="component" value="Unassembled WGS sequence"/>
</dbReference>
<organism evidence="6 7">
    <name type="scientific">Diplogelasinospora grovesii</name>
    <dbReference type="NCBI Taxonomy" id="303347"/>
    <lineage>
        <taxon>Eukaryota</taxon>
        <taxon>Fungi</taxon>
        <taxon>Dikarya</taxon>
        <taxon>Ascomycota</taxon>
        <taxon>Pezizomycotina</taxon>
        <taxon>Sordariomycetes</taxon>
        <taxon>Sordariomycetidae</taxon>
        <taxon>Sordariales</taxon>
        <taxon>Diplogelasinosporaceae</taxon>
        <taxon>Diplogelasinospora</taxon>
    </lineage>
</organism>
<sequence>DGHILIMTTNYPDRLDKALIRPGRIDYQVEFTNATREQVKGLFTNMYDPNSPTRFTPPESDPGSSNSEAKMKEIIDMAHRFCAAIPEGLFSPAEVHGFLLKRKHNPSLAVDDVMDWVRAAL</sequence>
<comment type="caution">
    <text evidence="6">The sequence shown here is derived from an EMBL/GenBank/DDBJ whole genome shotgun (WGS) entry which is preliminary data.</text>
</comment>
<name>A0AAN6MVS1_9PEZI</name>
<feature type="non-terminal residue" evidence="6">
    <location>
        <position position="1"/>
    </location>
</feature>
<evidence type="ECO:0000259" key="4">
    <source>
        <dbReference type="Pfam" id="PF00004"/>
    </source>
</evidence>
<accession>A0AAN6MVS1</accession>
<feature type="domain" description="Mitochondrial chaperone BCS1-like ATPase lid" evidence="5">
    <location>
        <begin position="36"/>
        <end position="113"/>
    </location>
</feature>
<dbReference type="Pfam" id="PF25426">
    <property type="entry name" value="AAA_lid_BCS1"/>
    <property type="match status" value="1"/>
</dbReference>
<protein>
    <submittedName>
        <fullName evidence="6">Uncharacterized protein</fullName>
    </submittedName>
</protein>
<keyword evidence="2" id="KW-0067">ATP-binding</keyword>
<dbReference type="InterPro" id="IPR027417">
    <property type="entry name" value="P-loop_NTPase"/>
</dbReference>
<proteinExistence type="predicted"/>
<evidence type="ECO:0000259" key="5">
    <source>
        <dbReference type="Pfam" id="PF25426"/>
    </source>
</evidence>
<feature type="domain" description="ATPase AAA-type core" evidence="4">
    <location>
        <begin position="4"/>
        <end position="32"/>
    </location>
</feature>
<reference evidence="7" key="1">
    <citation type="journal article" date="2023" name="Mol. Phylogenet. Evol.">
        <title>Genome-scale phylogeny and comparative genomics of the fungal order Sordariales.</title>
        <authorList>
            <person name="Hensen N."/>
            <person name="Bonometti L."/>
            <person name="Westerberg I."/>
            <person name="Brannstrom I.O."/>
            <person name="Guillou S."/>
            <person name="Cros-Aarteil S."/>
            <person name="Calhoun S."/>
            <person name="Haridas S."/>
            <person name="Kuo A."/>
            <person name="Mondo S."/>
            <person name="Pangilinan J."/>
            <person name="Riley R."/>
            <person name="LaButti K."/>
            <person name="Andreopoulos B."/>
            <person name="Lipzen A."/>
            <person name="Chen C."/>
            <person name="Yan M."/>
            <person name="Daum C."/>
            <person name="Ng V."/>
            <person name="Clum A."/>
            <person name="Steindorff A."/>
            <person name="Ohm R.A."/>
            <person name="Martin F."/>
            <person name="Silar P."/>
            <person name="Natvig D.O."/>
            <person name="Lalanne C."/>
            <person name="Gautier V."/>
            <person name="Ament-Velasquez S.L."/>
            <person name="Kruys A."/>
            <person name="Hutchinson M.I."/>
            <person name="Powell A.J."/>
            <person name="Barry K."/>
            <person name="Miller A.N."/>
            <person name="Grigoriev I.V."/>
            <person name="Debuchy R."/>
            <person name="Gladieux P."/>
            <person name="Hiltunen Thoren M."/>
            <person name="Johannesson H."/>
        </authorList>
    </citation>
    <scope>NUCLEOTIDE SEQUENCE [LARGE SCALE GENOMIC DNA]</scope>
    <source>
        <strain evidence="7">CBS 340.73</strain>
    </source>
</reference>